<evidence type="ECO:0000313" key="2">
    <source>
        <dbReference type="EMBL" id="PIR97198.1"/>
    </source>
</evidence>
<dbReference type="InterPro" id="IPR051030">
    <property type="entry name" value="Vitamin_B12-ABC_binding"/>
</dbReference>
<dbReference type="EMBL" id="PFAJ01000037">
    <property type="protein sequence ID" value="PIR97198.1"/>
    <property type="molecule type" value="Genomic_DNA"/>
</dbReference>
<dbReference type="PANTHER" id="PTHR42860">
    <property type="entry name" value="VITAMIN B12-BINDING PROTEIN"/>
    <property type="match status" value="1"/>
</dbReference>
<reference evidence="3" key="1">
    <citation type="submission" date="2017-09" db="EMBL/GenBank/DDBJ databases">
        <title>Depth-based differentiation of microbial function through sediment-hosted aquifers and enrichment of novel symbionts in the deep terrestrial subsurface.</title>
        <authorList>
            <person name="Probst A.J."/>
            <person name="Ladd B."/>
            <person name="Jarett J.K."/>
            <person name="Geller-Mcgrath D.E."/>
            <person name="Sieber C.M.K."/>
            <person name="Emerson J.B."/>
            <person name="Anantharaman K."/>
            <person name="Thomas B.C."/>
            <person name="Malmstrom R."/>
            <person name="Stieglmeier M."/>
            <person name="Klingl A."/>
            <person name="Woyke T."/>
            <person name="Ryan C.M."/>
            <person name="Banfield J.F."/>
        </authorList>
    </citation>
    <scope>NUCLEOTIDE SEQUENCE [LARGE SCALE GENOMIC DNA]</scope>
</reference>
<gene>
    <name evidence="2" type="ORF">COT91_02690</name>
</gene>
<dbReference type="InterPro" id="IPR002491">
    <property type="entry name" value="ABC_transptr_periplasmic_BD"/>
</dbReference>
<dbReference type="Gene3D" id="3.40.50.1980">
    <property type="entry name" value="Nitrogenase molybdenum iron protein domain"/>
    <property type="match status" value="2"/>
</dbReference>
<organism evidence="2 3">
    <name type="scientific">Candidatus Doudnabacteria bacterium CG10_big_fil_rev_8_21_14_0_10_41_10</name>
    <dbReference type="NCBI Taxonomy" id="1974551"/>
    <lineage>
        <taxon>Bacteria</taxon>
        <taxon>Candidatus Doudnaibacteriota</taxon>
    </lineage>
</organism>
<dbReference type="PROSITE" id="PS50983">
    <property type="entry name" value="FE_B12_PBP"/>
    <property type="match status" value="1"/>
</dbReference>
<comment type="caution">
    <text evidence="2">The sequence shown here is derived from an EMBL/GenBank/DDBJ whole genome shotgun (WGS) entry which is preliminary data.</text>
</comment>
<dbReference type="AlphaFoldDB" id="A0A2H0VDL8"/>
<sequence>MRIASLAPSVTEILYELGAQDEIVCSTVFCDYPDSARKLPKVGSWTHINFEKLKGLTPEIVFTSSAVQGKLTGELRDQGFKVVNINPLRLNDVVESYNQIGVLVGKREAAERLSSSLYQKIMGFHLHAANKEPVRVYCEEWSNPPMVAGNWVPDLVELAGGRAMAEAGKLSREFDFLEIKEFNPKLIVLHICGMGTRVDPLSVARRDGWEELEAVKSGRIQVIDDSHLNRPTSRLFEGLYKLKKIINENQSQV</sequence>
<evidence type="ECO:0000313" key="3">
    <source>
        <dbReference type="Proteomes" id="UP000230557"/>
    </source>
</evidence>
<proteinExistence type="predicted"/>
<dbReference type="SUPFAM" id="SSF53807">
    <property type="entry name" value="Helical backbone' metal receptor"/>
    <property type="match status" value="1"/>
</dbReference>
<dbReference type="Pfam" id="PF01497">
    <property type="entry name" value="Peripla_BP_2"/>
    <property type="match status" value="1"/>
</dbReference>
<name>A0A2H0VDL8_9BACT</name>
<accession>A0A2H0VDL8</accession>
<dbReference type="CDD" id="cd01144">
    <property type="entry name" value="BtuF"/>
    <property type="match status" value="1"/>
</dbReference>
<protein>
    <submittedName>
        <fullName evidence="2">Cobalamin-binding protein</fullName>
    </submittedName>
</protein>
<feature type="domain" description="Fe/B12 periplasmic-binding" evidence="1">
    <location>
        <begin position="2"/>
        <end position="250"/>
    </location>
</feature>
<dbReference type="PANTHER" id="PTHR42860:SF1">
    <property type="entry name" value="VITAMIN B12-BINDING PROTEIN"/>
    <property type="match status" value="1"/>
</dbReference>
<evidence type="ECO:0000259" key="1">
    <source>
        <dbReference type="PROSITE" id="PS50983"/>
    </source>
</evidence>
<dbReference type="Proteomes" id="UP000230557">
    <property type="component" value="Unassembled WGS sequence"/>
</dbReference>